<dbReference type="Pfam" id="PF07179">
    <property type="entry name" value="SseB"/>
    <property type="match status" value="1"/>
</dbReference>
<evidence type="ECO:0000313" key="2">
    <source>
        <dbReference type="EMBL" id="MCB6961248.1"/>
    </source>
</evidence>
<dbReference type="EMBL" id="JAJCJQ010000015">
    <property type="protein sequence ID" value="MCB6961248.1"/>
    <property type="molecule type" value="Genomic_DNA"/>
</dbReference>
<dbReference type="RefSeq" id="WP_138305602.1">
    <property type="nucleotide sequence ID" value="NZ_JADNBN010000032.1"/>
</dbReference>
<organism evidence="2 3">
    <name type="scientific">Agathobacter rectalis</name>
    <dbReference type="NCBI Taxonomy" id="39491"/>
    <lineage>
        <taxon>Bacteria</taxon>
        <taxon>Bacillati</taxon>
        <taxon>Bacillota</taxon>
        <taxon>Clostridia</taxon>
        <taxon>Lachnospirales</taxon>
        <taxon>Lachnospiraceae</taxon>
        <taxon>Agathobacter</taxon>
    </lineage>
</organism>
<evidence type="ECO:0000259" key="1">
    <source>
        <dbReference type="Pfam" id="PF07179"/>
    </source>
</evidence>
<comment type="caution">
    <text evidence="2">The sequence shown here is derived from an EMBL/GenBank/DDBJ whole genome shotgun (WGS) entry which is preliminary data.</text>
</comment>
<accession>A0AAW4UV99</accession>
<reference evidence="2" key="1">
    <citation type="submission" date="2021-10" db="EMBL/GenBank/DDBJ databases">
        <title>Collection of gut derived symbiotic bacterial strains cultured from healthy donors.</title>
        <authorList>
            <person name="Lin H."/>
            <person name="Littmann E."/>
            <person name="Kohout C."/>
            <person name="Pamer E.G."/>
        </authorList>
    </citation>
    <scope>NUCLEOTIDE SEQUENCE</scope>
    <source>
        <strain evidence="2">DFI.7.28A</strain>
    </source>
</reference>
<sequence>MSNLYENQDHESFIDVITAICFRIMNDGQGWVPFVTVSGELFPNLDVRSLQEGDKLAVDQEVRLHMDTVAAEDGIEWLYIFTNEEESHKKPVPNVVMEIPFRQILETGLHNDKVAGVVINPFGKYFKADKKVIECIFDACRQNMEGEA</sequence>
<feature type="domain" description="SseB protein N-terminal" evidence="1">
    <location>
        <begin position="53"/>
        <end position="126"/>
    </location>
</feature>
<name>A0AAW4UV99_9FIRM</name>
<dbReference type="Proteomes" id="UP001197741">
    <property type="component" value="Unassembled WGS sequence"/>
</dbReference>
<gene>
    <name evidence="2" type="ORF">LIZ82_10155</name>
</gene>
<evidence type="ECO:0000313" key="3">
    <source>
        <dbReference type="Proteomes" id="UP001197741"/>
    </source>
</evidence>
<dbReference type="InterPro" id="IPR009839">
    <property type="entry name" value="SseB_N"/>
</dbReference>
<protein>
    <submittedName>
        <fullName evidence="2">SseB family protein</fullName>
    </submittedName>
</protein>
<dbReference type="AlphaFoldDB" id="A0AAW4UV99"/>
<proteinExistence type="predicted"/>